<dbReference type="RefSeq" id="WP_188618451.1">
    <property type="nucleotide sequence ID" value="NZ_BMLV01000006.1"/>
</dbReference>
<evidence type="ECO:0000313" key="3">
    <source>
        <dbReference type="Proteomes" id="UP000620064"/>
    </source>
</evidence>
<dbReference type="PANTHER" id="PTHR43736:SF1">
    <property type="entry name" value="DIHYDRONEOPTERIN TRIPHOSPHATE DIPHOSPHATASE"/>
    <property type="match status" value="1"/>
</dbReference>
<dbReference type="Pfam" id="PF00293">
    <property type="entry name" value="NUDIX"/>
    <property type="match status" value="1"/>
</dbReference>
<dbReference type="CDD" id="cd03673">
    <property type="entry name" value="NUDIX_Ap6A_hydrolase"/>
    <property type="match status" value="1"/>
</dbReference>
<name>A0ABQ2NMC1_9FLAO</name>
<dbReference type="EMBL" id="BMLV01000006">
    <property type="protein sequence ID" value="GGP06070.1"/>
    <property type="molecule type" value="Genomic_DNA"/>
</dbReference>
<sequence length="203" mass="23686">MYKVFVNEKKLSINNSPTTVEKNIVYDGLTSLEIALDLLENTSTPEINVYGENPTEIWQEFSSLFKVIEAAGGIVLNKEKKILFIYRLGRWDLPKGKLEPNEKLNEAALREVEEETALKELEIEKFINTTYHIYKEKRDGKELKILKTTHWFKMNYTGIETPKPQIEEGITKVDWKTILEIENDVFPNTFQNIKLILKETLDF</sequence>
<reference evidence="3" key="1">
    <citation type="journal article" date="2019" name="Int. J. Syst. Evol. Microbiol.">
        <title>The Global Catalogue of Microorganisms (GCM) 10K type strain sequencing project: providing services to taxonomists for standard genome sequencing and annotation.</title>
        <authorList>
            <consortium name="The Broad Institute Genomics Platform"/>
            <consortium name="The Broad Institute Genome Sequencing Center for Infectious Disease"/>
            <person name="Wu L."/>
            <person name="Ma J."/>
        </authorList>
    </citation>
    <scope>NUCLEOTIDE SEQUENCE [LARGE SCALE GENOMIC DNA]</scope>
    <source>
        <strain evidence="3">CGMCC 1.7656</strain>
    </source>
</reference>
<dbReference type="InterPro" id="IPR015797">
    <property type="entry name" value="NUDIX_hydrolase-like_dom_sf"/>
</dbReference>
<accession>A0ABQ2NMC1</accession>
<gene>
    <name evidence="2" type="ORF">GCM10010992_24820</name>
</gene>
<organism evidence="2 3">
    <name type="scientific">Cloacibacterium rupense</name>
    <dbReference type="NCBI Taxonomy" id="517423"/>
    <lineage>
        <taxon>Bacteria</taxon>
        <taxon>Pseudomonadati</taxon>
        <taxon>Bacteroidota</taxon>
        <taxon>Flavobacteriia</taxon>
        <taxon>Flavobacteriales</taxon>
        <taxon>Weeksellaceae</taxon>
    </lineage>
</organism>
<comment type="caution">
    <text evidence="2">The sequence shown here is derived from an EMBL/GenBank/DDBJ whole genome shotgun (WGS) entry which is preliminary data.</text>
</comment>
<proteinExistence type="predicted"/>
<dbReference type="Gene3D" id="3.90.79.10">
    <property type="entry name" value="Nucleoside Triphosphate Pyrophosphohydrolase"/>
    <property type="match status" value="1"/>
</dbReference>
<keyword evidence="3" id="KW-1185">Reference proteome</keyword>
<dbReference type="SUPFAM" id="SSF55811">
    <property type="entry name" value="Nudix"/>
    <property type="match status" value="1"/>
</dbReference>
<dbReference type="PANTHER" id="PTHR43736">
    <property type="entry name" value="ADP-RIBOSE PYROPHOSPHATASE"/>
    <property type="match status" value="1"/>
</dbReference>
<dbReference type="InterPro" id="IPR000086">
    <property type="entry name" value="NUDIX_hydrolase_dom"/>
</dbReference>
<evidence type="ECO:0000259" key="1">
    <source>
        <dbReference type="PROSITE" id="PS51462"/>
    </source>
</evidence>
<dbReference type="Proteomes" id="UP000620064">
    <property type="component" value="Unassembled WGS sequence"/>
</dbReference>
<dbReference type="PROSITE" id="PS51462">
    <property type="entry name" value="NUDIX"/>
    <property type="match status" value="1"/>
</dbReference>
<protein>
    <recommendedName>
        <fullName evidence="1">Nudix hydrolase domain-containing protein</fullName>
    </recommendedName>
</protein>
<evidence type="ECO:0000313" key="2">
    <source>
        <dbReference type="EMBL" id="GGP06070.1"/>
    </source>
</evidence>
<feature type="domain" description="Nudix hydrolase" evidence="1">
    <location>
        <begin position="66"/>
        <end position="198"/>
    </location>
</feature>